<feature type="transmembrane region" description="Helical" evidence="9">
    <location>
        <begin position="391"/>
        <end position="410"/>
    </location>
</feature>
<feature type="transmembrane region" description="Helical" evidence="9">
    <location>
        <begin position="187"/>
        <end position="215"/>
    </location>
</feature>
<keyword evidence="6 9" id="KW-0472">Membrane</keyword>
<protein>
    <submittedName>
        <fullName evidence="10">Putative membrane protein</fullName>
    </submittedName>
</protein>
<feature type="transmembrane region" description="Helical" evidence="9">
    <location>
        <begin position="258"/>
        <end position="279"/>
    </location>
</feature>
<feature type="transmembrane region" description="Helical" evidence="9">
    <location>
        <begin position="49"/>
        <end position="72"/>
    </location>
</feature>
<evidence type="ECO:0000256" key="5">
    <source>
        <dbReference type="ARBA" id="ARBA00022989"/>
    </source>
</evidence>
<evidence type="ECO:0000256" key="1">
    <source>
        <dbReference type="ARBA" id="ARBA00004651"/>
    </source>
</evidence>
<dbReference type="InterPro" id="IPR016570">
    <property type="entry name" value="UCP010361"/>
</dbReference>
<dbReference type="InterPro" id="IPR018584">
    <property type="entry name" value="GT87"/>
</dbReference>
<evidence type="ECO:0000313" key="10">
    <source>
        <dbReference type="EMBL" id="MBB4736247.1"/>
    </source>
</evidence>
<comment type="subcellular location">
    <subcellularLocation>
        <location evidence="1">Cell membrane</location>
        <topology evidence="1">Multi-pass membrane protein</topology>
    </subcellularLocation>
</comment>
<dbReference type="GO" id="GO:0016758">
    <property type="term" value="F:hexosyltransferase activity"/>
    <property type="evidence" value="ECO:0007669"/>
    <property type="project" value="InterPro"/>
</dbReference>
<feature type="region of interest" description="Disordered" evidence="8">
    <location>
        <begin position="470"/>
        <end position="502"/>
    </location>
</feature>
<evidence type="ECO:0000256" key="7">
    <source>
        <dbReference type="ARBA" id="ARBA00024033"/>
    </source>
</evidence>
<keyword evidence="4 9" id="KW-0812">Transmembrane</keyword>
<evidence type="ECO:0000256" key="9">
    <source>
        <dbReference type="SAM" id="Phobius"/>
    </source>
</evidence>
<keyword evidence="5 9" id="KW-1133">Transmembrane helix</keyword>
<evidence type="ECO:0000256" key="8">
    <source>
        <dbReference type="SAM" id="MobiDB-lite"/>
    </source>
</evidence>
<feature type="compositionally biased region" description="Basic and acidic residues" evidence="8">
    <location>
        <begin position="1"/>
        <end position="14"/>
    </location>
</feature>
<dbReference type="Proteomes" id="UP000540191">
    <property type="component" value="Unassembled WGS sequence"/>
</dbReference>
<comment type="similarity">
    <text evidence="7">Belongs to the glycosyltransferase 87 family.</text>
</comment>
<evidence type="ECO:0000256" key="3">
    <source>
        <dbReference type="ARBA" id="ARBA00022679"/>
    </source>
</evidence>
<evidence type="ECO:0000256" key="6">
    <source>
        <dbReference type="ARBA" id="ARBA00023136"/>
    </source>
</evidence>
<organism evidence="10 11">
    <name type="scientific">Micrococcus cohnii</name>
    <dbReference type="NCBI Taxonomy" id="993416"/>
    <lineage>
        <taxon>Bacteria</taxon>
        <taxon>Bacillati</taxon>
        <taxon>Actinomycetota</taxon>
        <taxon>Actinomycetes</taxon>
        <taxon>Micrococcales</taxon>
        <taxon>Micrococcaceae</taxon>
        <taxon>Micrococcus</taxon>
    </lineage>
</organism>
<feature type="transmembrane region" description="Helical" evidence="9">
    <location>
        <begin position="354"/>
        <end position="379"/>
    </location>
</feature>
<reference evidence="10 11" key="1">
    <citation type="submission" date="2020-08" db="EMBL/GenBank/DDBJ databases">
        <title>Sequencing the genomes of 1000 actinobacteria strains.</title>
        <authorList>
            <person name="Klenk H.-P."/>
        </authorList>
    </citation>
    <scope>NUCLEOTIDE SEQUENCE [LARGE SCALE GENOMIC DNA]</scope>
    <source>
        <strain evidence="10 11">DSM 23974</strain>
    </source>
</reference>
<evidence type="ECO:0000313" key="11">
    <source>
        <dbReference type="Proteomes" id="UP000540191"/>
    </source>
</evidence>
<keyword evidence="2" id="KW-1003">Cell membrane</keyword>
<gene>
    <name evidence="10" type="ORF">HDA30_001755</name>
</gene>
<feature type="transmembrane region" description="Helical" evidence="9">
    <location>
        <begin position="323"/>
        <end position="345"/>
    </location>
</feature>
<feature type="region of interest" description="Disordered" evidence="8">
    <location>
        <begin position="1"/>
        <end position="31"/>
    </location>
</feature>
<comment type="caution">
    <text evidence="10">The sequence shown here is derived from an EMBL/GenBank/DDBJ whole genome shotgun (WGS) entry which is preliminary data.</text>
</comment>
<sequence length="502" mass="54170">MRADFAEGRQDDRAGRRRSSPRTGARETGLRVGAHEVPGGLATNEMHRVGAWASPVTLTALLVGLGAVITVLQKAPCLSAGWGAPNVYYAGCYSDWAALYGARGFAANPWAPFAADSTFEYPVLMSLVASVAAQITQWLPDLGFGAVEHEGPLTFWLVNLVFVLGLWAATALLTVRMAGRRWHDGLMVAIGPGMILAGTINWDMWAVALTAWGMYVWSRGAPGRAGVLLGLGAAMKIYPVLLLGALLVLAVRRRRAGPFVRASVGALGAWLAVNLPLMLTNPEAWSVFFTFSAERGPGLSSLWHSWNLMHEELGLPKIEAGSLSLLALSLFVLWCLGVFVLGLAVRRTPRLAQLAFLIVAGFVLTNKVYSPQFVLWLIPLAALAVPRWKDVWAWMLVEALHFFAVWMYLARGASGSAPQHSISDETYVAAVLAHMLAVLWLCGRVVVEMVRPHLDPVRISAGGDDPLAGAYARGAGRRPRRAADRIPSDLPSGLSGTRRARS</sequence>
<dbReference type="Pfam" id="PF09594">
    <property type="entry name" value="GT87"/>
    <property type="match status" value="1"/>
</dbReference>
<keyword evidence="3" id="KW-0808">Transferase</keyword>
<evidence type="ECO:0000256" key="2">
    <source>
        <dbReference type="ARBA" id="ARBA00022475"/>
    </source>
</evidence>
<keyword evidence="11" id="KW-1185">Reference proteome</keyword>
<dbReference type="GO" id="GO:0005886">
    <property type="term" value="C:plasma membrane"/>
    <property type="evidence" value="ECO:0007669"/>
    <property type="project" value="UniProtKB-SubCell"/>
</dbReference>
<feature type="transmembrane region" description="Helical" evidence="9">
    <location>
        <begin position="153"/>
        <end position="175"/>
    </location>
</feature>
<dbReference type="AlphaFoldDB" id="A0A7W7M426"/>
<dbReference type="RefSeq" id="WP_184241861.1">
    <property type="nucleotide sequence ID" value="NZ_JACHNA010000001.1"/>
</dbReference>
<dbReference type="EMBL" id="JACHNA010000001">
    <property type="protein sequence ID" value="MBB4736247.1"/>
    <property type="molecule type" value="Genomic_DNA"/>
</dbReference>
<name>A0A7W7M426_9MICC</name>
<accession>A0A7W7M426</accession>
<feature type="transmembrane region" description="Helical" evidence="9">
    <location>
        <begin position="227"/>
        <end position="251"/>
    </location>
</feature>
<dbReference type="PIRSF" id="PIRSF010361">
    <property type="entry name" value="UCP010361"/>
    <property type="match status" value="1"/>
</dbReference>
<evidence type="ECO:0000256" key="4">
    <source>
        <dbReference type="ARBA" id="ARBA00022692"/>
    </source>
</evidence>
<proteinExistence type="inferred from homology"/>